<reference evidence="2" key="1">
    <citation type="submission" date="2024-07" db="EMBL/GenBank/DDBJ databases">
        <authorList>
            <person name="Bringhurst R.M."/>
            <person name="Homer T.E."/>
        </authorList>
    </citation>
    <scope>NUCLEOTIDE SEQUENCE</scope>
</reference>
<accession>A0AB39CD36</accession>
<sequence>MIKPILANAALVGLNLYLAKRSDKKAKEKQGTFDGEIYGISRNAHYVAAGMGIAGVIFGLVSSAVEEE</sequence>
<dbReference type="EMBL" id="PQ015378">
    <property type="protein sequence ID" value="XDJ14765.1"/>
    <property type="molecule type" value="Genomic_DNA"/>
</dbReference>
<feature type="transmembrane region" description="Helical" evidence="1">
    <location>
        <begin position="45"/>
        <end position="65"/>
    </location>
</feature>
<evidence type="ECO:0000256" key="1">
    <source>
        <dbReference type="SAM" id="Phobius"/>
    </source>
</evidence>
<organism evidence="2">
    <name type="scientific">Pseudomonas phage RVTF4</name>
    <dbReference type="NCBI Taxonomy" id="3236931"/>
    <lineage>
        <taxon>Viruses</taxon>
    </lineage>
</organism>
<keyword evidence="1" id="KW-0812">Transmembrane</keyword>
<keyword evidence="1" id="KW-1133">Transmembrane helix</keyword>
<evidence type="ECO:0000313" key="2">
    <source>
        <dbReference type="EMBL" id="XDJ14765.1"/>
    </source>
</evidence>
<name>A0AB39CD36_9VIRU</name>
<proteinExistence type="predicted"/>
<protein>
    <submittedName>
        <fullName evidence="2">Uncharacterized protein</fullName>
    </submittedName>
</protein>
<keyword evidence="1" id="KW-0472">Membrane</keyword>